<gene>
    <name evidence="1" type="ORF">HMPREF9733_01704</name>
</gene>
<organism evidence="1 2">
    <name type="scientific">Treponema denticola SP33</name>
    <dbReference type="NCBI Taxonomy" id="999437"/>
    <lineage>
        <taxon>Bacteria</taxon>
        <taxon>Pseudomonadati</taxon>
        <taxon>Spirochaetota</taxon>
        <taxon>Spirochaetia</taxon>
        <taxon>Spirochaetales</taxon>
        <taxon>Treponemataceae</taxon>
        <taxon>Treponema</taxon>
    </lineage>
</organism>
<dbReference type="HOGENOM" id="CLU_1546875_0_0_12"/>
<reference evidence="1 2" key="1">
    <citation type="submission" date="2012-01" db="EMBL/GenBank/DDBJ databases">
        <title>The Genome Sequence of Treponema denticola SP33.</title>
        <authorList>
            <consortium name="The Broad Institute Genome Sequencing Platform"/>
            <person name="Earl A."/>
            <person name="Ward D."/>
            <person name="Feldgarden M."/>
            <person name="Gevers D."/>
            <person name="Blanton J.M."/>
            <person name="Fenno C.J."/>
            <person name="Baranova O.V."/>
            <person name="Mathney J."/>
            <person name="Dewhirst F.E."/>
            <person name="Izard J."/>
            <person name="Young S.K."/>
            <person name="Zeng Q."/>
            <person name="Gargeya S."/>
            <person name="Fitzgerald M."/>
            <person name="Haas B."/>
            <person name="Abouelleil A."/>
            <person name="Alvarado L."/>
            <person name="Arachchi H.M."/>
            <person name="Berlin A."/>
            <person name="Chapman S.B."/>
            <person name="Gearin G."/>
            <person name="Goldberg J."/>
            <person name="Griggs A."/>
            <person name="Gujja S."/>
            <person name="Hansen M."/>
            <person name="Heiman D."/>
            <person name="Howarth C."/>
            <person name="Larimer J."/>
            <person name="Lui A."/>
            <person name="MacDonald P.J.P."/>
            <person name="McCowen C."/>
            <person name="Montmayeur A."/>
            <person name="Murphy C."/>
            <person name="Neiman D."/>
            <person name="Pearson M."/>
            <person name="Priest M."/>
            <person name="Roberts A."/>
            <person name="Saif S."/>
            <person name="Shea T."/>
            <person name="Sisk P."/>
            <person name="Stolte C."/>
            <person name="Sykes S."/>
            <person name="Wortman J."/>
            <person name="Nusbaum C."/>
            <person name="Birren B."/>
        </authorList>
    </citation>
    <scope>NUCLEOTIDE SEQUENCE [LARGE SCALE GENOMIC DNA]</scope>
    <source>
        <strain evidence="1 2">SP33</strain>
    </source>
</reference>
<dbReference type="EMBL" id="AGDZ01000026">
    <property type="protein sequence ID" value="EMB22881.1"/>
    <property type="molecule type" value="Genomic_DNA"/>
</dbReference>
<dbReference type="OrthoDB" id="9813799at2"/>
<comment type="caution">
    <text evidence="1">The sequence shown here is derived from an EMBL/GenBank/DDBJ whole genome shotgun (WGS) entry which is preliminary data.</text>
</comment>
<proteinExistence type="predicted"/>
<evidence type="ECO:0000313" key="1">
    <source>
        <dbReference type="EMBL" id="EMB22881.1"/>
    </source>
</evidence>
<dbReference type="RefSeq" id="WP_010696314.1">
    <property type="nucleotide sequence ID" value="NZ_KB442454.1"/>
</dbReference>
<name>M2AI01_TREDN</name>
<dbReference type="InterPro" id="IPR021874">
    <property type="entry name" value="Phage_Mu_Gp27"/>
</dbReference>
<dbReference type="AlphaFoldDB" id="M2AI01"/>
<protein>
    <recommendedName>
        <fullName evidence="3">DUF3486 family protein</fullName>
    </recommendedName>
</protein>
<dbReference type="Proteomes" id="UP000016183">
    <property type="component" value="Unassembled WGS sequence"/>
</dbReference>
<evidence type="ECO:0000313" key="2">
    <source>
        <dbReference type="Proteomes" id="UP000016183"/>
    </source>
</evidence>
<sequence>MPRKSNVEMEGVLERAVKLHEEENMTIKEIAELLKAEGFIVSASGVQRALRAKKLSEKEFQKKLKDTEIFIEATKNTPGLQMAKAGTDMAMAMLLTELQGMENLGTLTDGEIIDKLARIVKAQKDIAKLTLDYEKGYKQGLFKAKEEIEKAVKAGGISDETAAGIKKELGLEV</sequence>
<dbReference type="Pfam" id="PF11985">
    <property type="entry name" value="Phage_Mu_Gp27"/>
    <property type="match status" value="1"/>
</dbReference>
<accession>M2AI01</accession>
<evidence type="ECO:0008006" key="3">
    <source>
        <dbReference type="Google" id="ProtNLM"/>
    </source>
</evidence>
<dbReference type="PATRIC" id="fig|999437.3.peg.1756"/>